<evidence type="ECO:0000256" key="4">
    <source>
        <dbReference type="RuleBase" id="RU003719"/>
    </source>
</evidence>
<dbReference type="GO" id="GO:0051287">
    <property type="term" value="F:NAD binding"/>
    <property type="evidence" value="ECO:0007669"/>
    <property type="project" value="InterPro"/>
</dbReference>
<dbReference type="EC" id="1.1.1.28" evidence="7"/>
<evidence type="ECO:0000259" key="6">
    <source>
        <dbReference type="Pfam" id="PF02826"/>
    </source>
</evidence>
<accession>A0A2L0D3S9</accession>
<dbReference type="CDD" id="cd12186">
    <property type="entry name" value="LDH"/>
    <property type="match status" value="1"/>
</dbReference>
<dbReference type="InterPro" id="IPR036291">
    <property type="entry name" value="NAD(P)-bd_dom_sf"/>
</dbReference>
<reference evidence="7 8" key="1">
    <citation type="submission" date="2017-12" db="EMBL/GenBank/DDBJ databases">
        <authorList>
            <person name="Hurst M.R.H."/>
        </authorList>
    </citation>
    <scope>NUCLEOTIDE SEQUENCE [LARGE SCALE GENOMIC DNA]</scope>
    <source>
        <strain evidence="7 8">TH11417</strain>
    </source>
</reference>
<dbReference type="KEGG" id="splr:C0J00_04935"/>
<dbReference type="PANTHER" id="PTHR43026:SF1">
    <property type="entry name" value="2-HYDROXYACID DEHYDROGENASE HOMOLOG 1-RELATED"/>
    <property type="match status" value="1"/>
</dbReference>
<evidence type="ECO:0000256" key="1">
    <source>
        <dbReference type="ARBA" id="ARBA00005854"/>
    </source>
</evidence>
<keyword evidence="8" id="KW-1185">Reference proteome</keyword>
<organism evidence="7 8">
    <name type="scientific">Streptococcus pluranimalium</name>
    <dbReference type="NCBI Taxonomy" id="82348"/>
    <lineage>
        <taxon>Bacteria</taxon>
        <taxon>Bacillati</taxon>
        <taxon>Bacillota</taxon>
        <taxon>Bacilli</taxon>
        <taxon>Lactobacillales</taxon>
        <taxon>Streptococcaceae</taxon>
        <taxon>Streptococcus</taxon>
    </lineage>
</organism>
<dbReference type="OrthoDB" id="9805416at2"/>
<proteinExistence type="inferred from homology"/>
<protein>
    <submittedName>
        <fullName evidence="7">Lactate dehydrogenase</fullName>
        <ecNumber evidence="7">1.1.1.28</ecNumber>
    </submittedName>
</protein>
<dbReference type="Pfam" id="PF00389">
    <property type="entry name" value="2-Hacid_dh"/>
    <property type="match status" value="1"/>
</dbReference>
<dbReference type="GeneID" id="98393249"/>
<evidence type="ECO:0000259" key="5">
    <source>
        <dbReference type="Pfam" id="PF00389"/>
    </source>
</evidence>
<sequence length="330" mass="36732">MKIKVYGIRDEERPIAEAWAKEHGIEVSLTDKPLTKESVEEAKGFDGVSNSQVFPLDQEVYARLKAFGIKQIAQRSAGYDMYDLALASAHDIIISNVPSYSPESIAEYTVMVAMMLIRQFEGIRQHVSEQNFSWVPSIRGRVLGDMTVAVIGIGRIGKIVAKIFKGFGCRVVGYEIEQDNRIPDIVDYKASTEEAVKDADIVTLHMYPSELNYHQFNADMFAKFKKGAILMNMARGVLVDTEDLLAALDSGQLAAAGIDTYEAEGPYVPKNCHDKVIEDQLFKSLLEHEKVIYTPHTAFYTDEAVKNLVEGGLNATKEVIETGDTLNRVN</sequence>
<dbReference type="AlphaFoldDB" id="A0A2L0D3S9"/>
<dbReference type="RefSeq" id="WP_104967820.1">
    <property type="nucleotide sequence ID" value="NZ_CP025536.1"/>
</dbReference>
<dbReference type="PROSITE" id="PS00671">
    <property type="entry name" value="D_2_HYDROXYACID_DH_3"/>
    <property type="match status" value="1"/>
</dbReference>
<dbReference type="EMBL" id="CP025536">
    <property type="protein sequence ID" value="AUW96493.1"/>
    <property type="molecule type" value="Genomic_DNA"/>
</dbReference>
<dbReference type="InterPro" id="IPR058205">
    <property type="entry name" value="D-LDH-like"/>
</dbReference>
<dbReference type="GO" id="GO:0008720">
    <property type="term" value="F:D-lactate dehydrogenase (NAD+) activity"/>
    <property type="evidence" value="ECO:0007669"/>
    <property type="project" value="UniProtKB-EC"/>
</dbReference>
<dbReference type="SUPFAM" id="SSF51735">
    <property type="entry name" value="NAD(P)-binding Rossmann-fold domains"/>
    <property type="match status" value="1"/>
</dbReference>
<evidence type="ECO:0000313" key="8">
    <source>
        <dbReference type="Proteomes" id="UP000238956"/>
    </source>
</evidence>
<feature type="domain" description="D-isomer specific 2-hydroxyacid dehydrogenase catalytic" evidence="5">
    <location>
        <begin position="9"/>
        <end position="330"/>
    </location>
</feature>
<name>A0A2L0D3S9_9STRE</name>
<dbReference type="Pfam" id="PF02826">
    <property type="entry name" value="2-Hacid_dh_C"/>
    <property type="match status" value="1"/>
</dbReference>
<dbReference type="InterPro" id="IPR006139">
    <property type="entry name" value="D-isomer_2_OHA_DH_cat_dom"/>
</dbReference>
<evidence type="ECO:0000256" key="3">
    <source>
        <dbReference type="ARBA" id="ARBA00023027"/>
    </source>
</evidence>
<gene>
    <name evidence="7" type="ORF">C0J00_04935</name>
</gene>
<dbReference type="InterPro" id="IPR006140">
    <property type="entry name" value="D-isomer_DH_NAD-bd"/>
</dbReference>
<dbReference type="InterPro" id="IPR029753">
    <property type="entry name" value="D-isomer_DH_CS"/>
</dbReference>
<evidence type="ECO:0000313" key="7">
    <source>
        <dbReference type="EMBL" id="AUW96493.1"/>
    </source>
</evidence>
<keyword evidence="3" id="KW-0520">NAD</keyword>
<dbReference type="Gene3D" id="3.40.50.720">
    <property type="entry name" value="NAD(P)-binding Rossmann-like Domain"/>
    <property type="match status" value="2"/>
</dbReference>
<dbReference type="SUPFAM" id="SSF52283">
    <property type="entry name" value="Formate/glycerate dehydrogenase catalytic domain-like"/>
    <property type="match status" value="1"/>
</dbReference>
<dbReference type="NCBIfam" id="NF006374">
    <property type="entry name" value="PRK08605.1"/>
    <property type="match status" value="1"/>
</dbReference>
<dbReference type="PANTHER" id="PTHR43026">
    <property type="entry name" value="2-HYDROXYACID DEHYDROGENASE HOMOLOG 1-RELATED"/>
    <property type="match status" value="1"/>
</dbReference>
<evidence type="ECO:0000256" key="2">
    <source>
        <dbReference type="ARBA" id="ARBA00023002"/>
    </source>
</evidence>
<comment type="similarity">
    <text evidence="1 4">Belongs to the D-isomer specific 2-hydroxyacid dehydrogenase family.</text>
</comment>
<reference evidence="7 8" key="2">
    <citation type="submission" date="2018-02" db="EMBL/GenBank/DDBJ databases">
        <title>Whole genome sequencing analysis of Streptococcus pluranimalium isolated from cattle infected mastitis in China.</title>
        <authorList>
            <person name="Zhang J.-R."/>
            <person name="Hu G.-Z."/>
        </authorList>
    </citation>
    <scope>NUCLEOTIDE SEQUENCE [LARGE SCALE GENOMIC DNA]</scope>
    <source>
        <strain evidence="7 8">TH11417</strain>
    </source>
</reference>
<dbReference type="Proteomes" id="UP000238956">
    <property type="component" value="Chromosome"/>
</dbReference>
<keyword evidence="2 4" id="KW-0560">Oxidoreductase</keyword>
<feature type="domain" description="D-isomer specific 2-hydroxyacid dehydrogenase NAD-binding" evidence="6">
    <location>
        <begin position="111"/>
        <end position="298"/>
    </location>
</feature>